<evidence type="ECO:0000256" key="8">
    <source>
        <dbReference type="ARBA" id="ARBA00023098"/>
    </source>
</evidence>
<dbReference type="Pfam" id="PF08541">
    <property type="entry name" value="ACP_syn_III_C"/>
    <property type="match status" value="1"/>
</dbReference>
<protein>
    <recommendedName>
        <fullName evidence="3 13">Beta-ketoacyl-[acyl-carrier-protein] synthase III</fullName>
        <shortName evidence="13">Beta-ketoacyl-ACP synthase III</shortName>
        <shortName evidence="13">KAS III</shortName>
        <ecNumber evidence="3 13">2.3.1.180</ecNumber>
    </recommendedName>
    <alternativeName>
        <fullName evidence="13">3-oxoacyl-[acyl-carrier-protein] synthase 3</fullName>
    </alternativeName>
    <alternativeName>
        <fullName evidence="13">3-oxoacyl-[acyl-carrier-protein] synthase III</fullName>
    </alternativeName>
</protein>
<evidence type="ECO:0000256" key="13">
    <source>
        <dbReference type="HAMAP-Rule" id="MF_01815"/>
    </source>
</evidence>
<feature type="domain" description="Beta-ketoacyl-[acyl-carrier-protein] synthase III N-terminal" evidence="16">
    <location>
        <begin position="110"/>
        <end position="191"/>
    </location>
</feature>
<comment type="domain">
    <text evidence="13">The last Arg residue of the ACP-binding site is essential for the weak association between ACP/AcpP and FabH.</text>
</comment>
<dbReference type="FunFam" id="3.40.47.10:FF:000004">
    <property type="entry name" value="3-oxoacyl-[acyl-carrier-protein] synthase 3"/>
    <property type="match status" value="1"/>
</dbReference>
<feature type="region of interest" description="ACP-binding" evidence="13">
    <location>
        <begin position="256"/>
        <end position="260"/>
    </location>
</feature>
<evidence type="ECO:0000256" key="1">
    <source>
        <dbReference type="ARBA" id="ARBA00005194"/>
    </source>
</evidence>
<evidence type="ECO:0000313" key="17">
    <source>
        <dbReference type="EMBL" id="NIZ69797.1"/>
    </source>
</evidence>
<feature type="domain" description="Beta-ketoacyl-[acyl-carrier-protein] synthase III C-terminal" evidence="15">
    <location>
        <begin position="241"/>
        <end position="328"/>
    </location>
</feature>
<comment type="subunit">
    <text evidence="13">Homodimer.</text>
</comment>
<dbReference type="GO" id="GO:0006633">
    <property type="term" value="P:fatty acid biosynthetic process"/>
    <property type="evidence" value="ECO:0007669"/>
    <property type="project" value="UniProtKB-UniRule"/>
</dbReference>
<dbReference type="GO" id="GO:0005737">
    <property type="term" value="C:cytoplasm"/>
    <property type="evidence" value="ECO:0007669"/>
    <property type="project" value="UniProtKB-SubCell"/>
</dbReference>
<evidence type="ECO:0000313" key="18">
    <source>
        <dbReference type="Proteomes" id="UP000778951"/>
    </source>
</evidence>
<evidence type="ECO:0000256" key="11">
    <source>
        <dbReference type="ARBA" id="ARBA00023315"/>
    </source>
</evidence>
<keyword evidence="14" id="KW-1133">Transmembrane helix</keyword>
<dbReference type="InterPro" id="IPR013751">
    <property type="entry name" value="ACP_syn_III_N"/>
</dbReference>
<dbReference type="CDD" id="cd00830">
    <property type="entry name" value="KAS_III"/>
    <property type="match status" value="1"/>
</dbReference>
<keyword evidence="4 13" id="KW-0963">Cytoplasm</keyword>
<dbReference type="GO" id="GO:0004315">
    <property type="term" value="F:3-oxoacyl-[acyl-carrier-protein] synthase activity"/>
    <property type="evidence" value="ECO:0007669"/>
    <property type="project" value="InterPro"/>
</dbReference>
<dbReference type="HAMAP" id="MF_01815">
    <property type="entry name" value="FabH"/>
    <property type="match status" value="1"/>
</dbReference>
<evidence type="ECO:0000256" key="2">
    <source>
        <dbReference type="ARBA" id="ARBA00008642"/>
    </source>
</evidence>
<dbReference type="NCBIfam" id="TIGR00747">
    <property type="entry name" value="fabH"/>
    <property type="match status" value="1"/>
</dbReference>
<keyword evidence="9 13" id="KW-0275">Fatty acid biosynthesis</keyword>
<feature type="active site" evidence="13">
    <location>
        <position position="255"/>
    </location>
</feature>
<proteinExistence type="inferred from homology"/>
<comment type="caution">
    <text evidence="17">The sequence shown here is derived from an EMBL/GenBank/DDBJ whole genome shotgun (WGS) entry which is preliminary data.</text>
</comment>
<evidence type="ECO:0000256" key="12">
    <source>
        <dbReference type="ARBA" id="ARBA00051096"/>
    </source>
</evidence>
<feature type="active site" evidence="13">
    <location>
        <position position="285"/>
    </location>
</feature>
<sequence length="333" mass="36354">MCIMAINIMGIGSYLPKKIMANDEWQAYVDTTDEWIQSHTGIKERRIANDEESTAFMSVESAKMALAMAGISGQELDLIVVATATPDYLGFPATANLVQKELNAVGAASFDVRAACSGFVYALSNAYALLKASKTMKYALVVGAEKLSSILNWHDRKTAVLFGDGAGAMVLYKDDRDGEDDIVDFVLHSEGDPVALSRPAGGVKQPVVEEPSQSALHMDGARVYRFGVRILGELVEELSIRNALTMDDIDWVVPHQANARMIDALLERKGWPSDKFYMNISQMGNTSAASIPLALRQMYDEGKLKAGQHLLLVGFGAGLTWGGVYIRWNLQPK</sequence>
<dbReference type="Proteomes" id="UP000778951">
    <property type="component" value="Unassembled WGS sequence"/>
</dbReference>
<evidence type="ECO:0000259" key="16">
    <source>
        <dbReference type="Pfam" id="PF08545"/>
    </source>
</evidence>
<reference evidence="17" key="1">
    <citation type="submission" date="2020-03" db="EMBL/GenBank/DDBJ databases">
        <title>Spirochaetal bacteria isolated from arthropods constitute a novel genus Entomospira genus novum within the order Spirochaetales.</title>
        <authorList>
            <person name="Grana-Miraglia L."/>
            <person name="Sikutova S."/>
            <person name="Fingerle V."/>
            <person name="Sing A."/>
            <person name="Castillo-Ramirez S."/>
            <person name="Margos G."/>
            <person name="Rudolf I."/>
        </authorList>
    </citation>
    <scope>NUCLEOTIDE SEQUENCE</scope>
    <source>
        <strain evidence="17">BR149</strain>
    </source>
</reference>
<keyword evidence="6 13" id="KW-0808">Transferase</keyword>
<evidence type="ECO:0000256" key="7">
    <source>
        <dbReference type="ARBA" id="ARBA00022832"/>
    </source>
</evidence>
<dbReference type="EMBL" id="JAATLM010000001">
    <property type="protein sequence ID" value="NIZ69797.1"/>
    <property type="molecule type" value="Genomic_DNA"/>
</dbReference>
<dbReference type="PANTHER" id="PTHR34069:SF2">
    <property type="entry name" value="BETA-KETOACYL-[ACYL-CARRIER-PROTEIN] SYNTHASE III"/>
    <property type="match status" value="1"/>
</dbReference>
<comment type="pathway">
    <text evidence="1 13">Lipid metabolism; fatty acid biosynthesis.</text>
</comment>
<keyword evidence="14" id="KW-0812">Transmembrane</keyword>
<dbReference type="GO" id="GO:0044550">
    <property type="term" value="P:secondary metabolite biosynthetic process"/>
    <property type="evidence" value="ECO:0007669"/>
    <property type="project" value="TreeGrafter"/>
</dbReference>
<dbReference type="SUPFAM" id="SSF53901">
    <property type="entry name" value="Thiolase-like"/>
    <property type="match status" value="1"/>
</dbReference>
<dbReference type="GO" id="GO:0033818">
    <property type="term" value="F:beta-ketoacyl-acyl-carrier-protein synthase III activity"/>
    <property type="evidence" value="ECO:0007669"/>
    <property type="project" value="UniProtKB-UniRule"/>
</dbReference>
<feature type="transmembrane region" description="Helical" evidence="14">
    <location>
        <begin position="310"/>
        <end position="328"/>
    </location>
</feature>
<dbReference type="AlphaFoldDB" id="A0A968GIQ3"/>
<comment type="similarity">
    <text evidence="2 13">Belongs to the thiolase-like superfamily. FabH family.</text>
</comment>
<keyword evidence="14" id="KW-0472">Membrane</keyword>
<evidence type="ECO:0000256" key="4">
    <source>
        <dbReference type="ARBA" id="ARBA00022490"/>
    </source>
</evidence>
<dbReference type="PANTHER" id="PTHR34069">
    <property type="entry name" value="3-OXOACYL-[ACYL-CARRIER-PROTEIN] SYNTHASE 3"/>
    <property type="match status" value="1"/>
</dbReference>
<keyword evidence="10 13" id="KW-0511">Multifunctional enzyme</keyword>
<evidence type="ECO:0000259" key="15">
    <source>
        <dbReference type="Pfam" id="PF08541"/>
    </source>
</evidence>
<evidence type="ECO:0000256" key="6">
    <source>
        <dbReference type="ARBA" id="ARBA00022679"/>
    </source>
</evidence>
<comment type="function">
    <text evidence="13">Catalyzes the condensation reaction of fatty acid synthesis by the addition to an acyl acceptor of two carbons from malonyl-ACP. Catalyzes the first condensation reaction which initiates fatty acid synthesis and may therefore play a role in governing the total rate of fatty acid production. Possesses both acetoacetyl-ACP synthase and acetyl transacylase activities. Its substrate specificity determines the biosynthesis of branched-chain and/or straight-chain of fatty acids.</text>
</comment>
<gene>
    <name evidence="13" type="primary">fabH</name>
    <name evidence="17" type="ORF">HCT48_06180</name>
</gene>
<feature type="active site" evidence="13">
    <location>
        <position position="116"/>
    </location>
</feature>
<name>A0A968GIQ3_9SPIO</name>
<dbReference type="InterPro" id="IPR013747">
    <property type="entry name" value="ACP_syn_III_C"/>
</dbReference>
<evidence type="ECO:0000256" key="5">
    <source>
        <dbReference type="ARBA" id="ARBA00022516"/>
    </source>
</evidence>
<evidence type="ECO:0000256" key="10">
    <source>
        <dbReference type="ARBA" id="ARBA00023268"/>
    </source>
</evidence>
<dbReference type="Pfam" id="PF08545">
    <property type="entry name" value="ACP_syn_III"/>
    <property type="match status" value="1"/>
</dbReference>
<evidence type="ECO:0000256" key="9">
    <source>
        <dbReference type="ARBA" id="ARBA00023160"/>
    </source>
</evidence>
<keyword evidence="8 13" id="KW-0443">Lipid metabolism</keyword>
<keyword evidence="18" id="KW-1185">Reference proteome</keyword>
<dbReference type="InterPro" id="IPR004655">
    <property type="entry name" value="FabH"/>
</dbReference>
<dbReference type="InterPro" id="IPR016039">
    <property type="entry name" value="Thiolase-like"/>
</dbReference>
<keyword evidence="5 13" id="KW-0444">Lipid biosynthesis</keyword>
<organism evidence="17 18">
    <name type="scientific">Entomospira culicis</name>
    <dbReference type="NCBI Taxonomy" id="2719989"/>
    <lineage>
        <taxon>Bacteria</taxon>
        <taxon>Pseudomonadati</taxon>
        <taxon>Spirochaetota</taxon>
        <taxon>Spirochaetia</taxon>
        <taxon>Spirochaetales</taxon>
        <taxon>Spirochaetaceae</taxon>
        <taxon>Entomospira</taxon>
    </lineage>
</organism>
<comment type="subcellular location">
    <subcellularLocation>
        <location evidence="13">Cytoplasm</location>
    </subcellularLocation>
</comment>
<dbReference type="Gene3D" id="3.40.47.10">
    <property type="match status" value="1"/>
</dbReference>
<keyword evidence="7 13" id="KW-0276">Fatty acid metabolism</keyword>
<accession>A0A968GIQ3</accession>
<comment type="catalytic activity">
    <reaction evidence="12">
        <text>malonyl-[ACP] + acetyl-CoA + H(+) = 3-oxobutanoyl-[ACP] + CO2 + CoA</text>
        <dbReference type="Rhea" id="RHEA:12080"/>
        <dbReference type="Rhea" id="RHEA-COMP:9623"/>
        <dbReference type="Rhea" id="RHEA-COMP:9625"/>
        <dbReference type="ChEBI" id="CHEBI:15378"/>
        <dbReference type="ChEBI" id="CHEBI:16526"/>
        <dbReference type="ChEBI" id="CHEBI:57287"/>
        <dbReference type="ChEBI" id="CHEBI:57288"/>
        <dbReference type="ChEBI" id="CHEBI:78449"/>
        <dbReference type="ChEBI" id="CHEBI:78450"/>
        <dbReference type="EC" id="2.3.1.180"/>
    </reaction>
    <physiologicalReaction direction="left-to-right" evidence="12">
        <dbReference type="Rhea" id="RHEA:12081"/>
    </physiologicalReaction>
</comment>
<dbReference type="NCBIfam" id="NF006829">
    <property type="entry name" value="PRK09352.1"/>
    <property type="match status" value="1"/>
</dbReference>
<dbReference type="EC" id="2.3.1.180" evidence="3 13"/>
<keyword evidence="11 13" id="KW-0012">Acyltransferase</keyword>
<evidence type="ECO:0000256" key="3">
    <source>
        <dbReference type="ARBA" id="ARBA00012333"/>
    </source>
</evidence>
<evidence type="ECO:0000256" key="14">
    <source>
        <dbReference type="SAM" id="Phobius"/>
    </source>
</evidence>